<gene>
    <name evidence="1" type="ORF">HPB47_016658</name>
</gene>
<keyword evidence="2" id="KW-1185">Reference proteome</keyword>
<organism evidence="1 2">
    <name type="scientific">Ixodes persulcatus</name>
    <name type="common">Taiga tick</name>
    <dbReference type="NCBI Taxonomy" id="34615"/>
    <lineage>
        <taxon>Eukaryota</taxon>
        <taxon>Metazoa</taxon>
        <taxon>Ecdysozoa</taxon>
        <taxon>Arthropoda</taxon>
        <taxon>Chelicerata</taxon>
        <taxon>Arachnida</taxon>
        <taxon>Acari</taxon>
        <taxon>Parasitiformes</taxon>
        <taxon>Ixodida</taxon>
        <taxon>Ixodoidea</taxon>
        <taxon>Ixodidae</taxon>
        <taxon>Ixodinae</taxon>
        <taxon>Ixodes</taxon>
    </lineage>
</organism>
<sequence length="70" mass="7910">VSDKELTLNSRLLDMVEEGDVFLVDRGFRCEDMFAARHAHLLMPSLTKTRIQLPGAEVTASRELSSVRIH</sequence>
<evidence type="ECO:0000313" key="1">
    <source>
        <dbReference type="EMBL" id="KAG0439413.1"/>
    </source>
</evidence>
<feature type="non-terminal residue" evidence="1">
    <location>
        <position position="1"/>
    </location>
</feature>
<dbReference type="Proteomes" id="UP000805193">
    <property type="component" value="Unassembled WGS sequence"/>
</dbReference>
<feature type="non-terminal residue" evidence="1">
    <location>
        <position position="70"/>
    </location>
</feature>
<accession>A0AC60QR99</accession>
<comment type="caution">
    <text evidence="1">The sequence shown here is derived from an EMBL/GenBank/DDBJ whole genome shotgun (WGS) entry which is preliminary data.</text>
</comment>
<evidence type="ECO:0000313" key="2">
    <source>
        <dbReference type="Proteomes" id="UP000805193"/>
    </source>
</evidence>
<reference evidence="1 2" key="1">
    <citation type="journal article" date="2020" name="Cell">
        <title>Large-Scale Comparative Analyses of Tick Genomes Elucidate Their Genetic Diversity and Vector Capacities.</title>
        <authorList>
            <consortium name="Tick Genome and Microbiome Consortium (TIGMIC)"/>
            <person name="Jia N."/>
            <person name="Wang J."/>
            <person name="Shi W."/>
            <person name="Du L."/>
            <person name="Sun Y."/>
            <person name="Zhan W."/>
            <person name="Jiang J.F."/>
            <person name="Wang Q."/>
            <person name="Zhang B."/>
            <person name="Ji P."/>
            <person name="Bell-Sakyi L."/>
            <person name="Cui X.M."/>
            <person name="Yuan T.T."/>
            <person name="Jiang B.G."/>
            <person name="Yang W.F."/>
            <person name="Lam T.T."/>
            <person name="Chang Q.C."/>
            <person name="Ding S.J."/>
            <person name="Wang X.J."/>
            <person name="Zhu J.G."/>
            <person name="Ruan X.D."/>
            <person name="Zhao L."/>
            <person name="Wei J.T."/>
            <person name="Ye R.Z."/>
            <person name="Que T.C."/>
            <person name="Du C.H."/>
            <person name="Zhou Y.H."/>
            <person name="Cheng J.X."/>
            <person name="Dai P.F."/>
            <person name="Guo W.B."/>
            <person name="Han X.H."/>
            <person name="Huang E.J."/>
            <person name="Li L.F."/>
            <person name="Wei W."/>
            <person name="Gao Y.C."/>
            <person name="Liu J.Z."/>
            <person name="Shao H.Z."/>
            <person name="Wang X."/>
            <person name="Wang C.C."/>
            <person name="Yang T.C."/>
            <person name="Huo Q.B."/>
            <person name="Li W."/>
            <person name="Chen H.Y."/>
            <person name="Chen S.E."/>
            <person name="Zhou L.G."/>
            <person name="Ni X.B."/>
            <person name="Tian J.H."/>
            <person name="Sheng Y."/>
            <person name="Liu T."/>
            <person name="Pan Y.S."/>
            <person name="Xia L.Y."/>
            <person name="Li J."/>
            <person name="Zhao F."/>
            <person name="Cao W.C."/>
        </authorList>
    </citation>
    <scope>NUCLEOTIDE SEQUENCE [LARGE SCALE GENOMIC DNA]</scope>
    <source>
        <strain evidence="1">Iper-2018</strain>
    </source>
</reference>
<dbReference type="EMBL" id="JABSTQ010005398">
    <property type="protein sequence ID" value="KAG0439413.1"/>
    <property type="molecule type" value="Genomic_DNA"/>
</dbReference>
<name>A0AC60QR99_IXOPE</name>
<protein>
    <submittedName>
        <fullName evidence="1">Uncharacterized protein</fullName>
    </submittedName>
</protein>
<proteinExistence type="predicted"/>